<dbReference type="EMBL" id="JACHVX010000002">
    <property type="protein sequence ID" value="MBB2922210.1"/>
    <property type="molecule type" value="Genomic_DNA"/>
</dbReference>
<sequence length="176" mass="17761">MTITPSRPPGLPTVAVGASTLVLMPLVSGCADEGLGRRAAEDAQRKALLVTARVDSTVAEEPGSSGPALAEAVAAAATSIGAFVTTSVVTSSGVELGLEIDGNATSGGGLFVSSASRRLCLVLTVDPRKDPPSRLTDVECTDLPPGYKEIDLDDSAMDGDPVADGVGGRPNLLTWS</sequence>
<organism evidence="2 3">
    <name type="scientific">Cellulomonas cellasea</name>
    <dbReference type="NCBI Taxonomy" id="43670"/>
    <lineage>
        <taxon>Bacteria</taxon>
        <taxon>Bacillati</taxon>
        <taxon>Actinomycetota</taxon>
        <taxon>Actinomycetes</taxon>
        <taxon>Micrococcales</taxon>
        <taxon>Cellulomonadaceae</taxon>
        <taxon>Cellulomonas</taxon>
    </lineage>
</organism>
<accession>A0A7W4Y9Z0</accession>
<name>A0A7W4Y9Z0_9CELL</name>
<protein>
    <recommendedName>
        <fullName evidence="4">Lipoprotein</fullName>
    </recommendedName>
</protein>
<feature type="region of interest" description="Disordered" evidence="1">
    <location>
        <begin position="153"/>
        <end position="176"/>
    </location>
</feature>
<reference evidence="2 3" key="1">
    <citation type="submission" date="2020-08" db="EMBL/GenBank/DDBJ databases">
        <title>The Agave Microbiome: Exploring the role of microbial communities in plant adaptations to desert environments.</title>
        <authorList>
            <person name="Partida-Martinez L.P."/>
        </authorList>
    </citation>
    <scope>NUCLEOTIDE SEQUENCE [LARGE SCALE GENOMIC DNA]</scope>
    <source>
        <strain evidence="2 3">RAS26</strain>
    </source>
</reference>
<dbReference type="Proteomes" id="UP000518206">
    <property type="component" value="Unassembled WGS sequence"/>
</dbReference>
<proteinExistence type="predicted"/>
<comment type="caution">
    <text evidence="2">The sequence shown here is derived from an EMBL/GenBank/DDBJ whole genome shotgun (WGS) entry which is preliminary data.</text>
</comment>
<reference evidence="2 3" key="2">
    <citation type="submission" date="2020-08" db="EMBL/GenBank/DDBJ databases">
        <authorList>
            <person name="Partida-Martinez L."/>
            <person name="Huntemann M."/>
            <person name="Clum A."/>
            <person name="Wang J."/>
            <person name="Palaniappan K."/>
            <person name="Ritter S."/>
            <person name="Chen I.-M."/>
            <person name="Stamatis D."/>
            <person name="Reddy T."/>
            <person name="O'Malley R."/>
            <person name="Daum C."/>
            <person name="Shapiro N."/>
            <person name="Ivanova N."/>
            <person name="Kyrpides N."/>
            <person name="Woyke T."/>
        </authorList>
    </citation>
    <scope>NUCLEOTIDE SEQUENCE [LARGE SCALE GENOMIC DNA]</scope>
    <source>
        <strain evidence="2 3">RAS26</strain>
    </source>
</reference>
<evidence type="ECO:0000313" key="2">
    <source>
        <dbReference type="EMBL" id="MBB2922210.1"/>
    </source>
</evidence>
<dbReference type="RefSeq" id="WP_183295206.1">
    <property type="nucleotide sequence ID" value="NZ_JACHVX010000002.1"/>
</dbReference>
<evidence type="ECO:0000256" key="1">
    <source>
        <dbReference type="SAM" id="MobiDB-lite"/>
    </source>
</evidence>
<dbReference type="PROSITE" id="PS51257">
    <property type="entry name" value="PROKAR_LIPOPROTEIN"/>
    <property type="match status" value="1"/>
</dbReference>
<dbReference type="AlphaFoldDB" id="A0A7W4Y9Z0"/>
<evidence type="ECO:0000313" key="3">
    <source>
        <dbReference type="Proteomes" id="UP000518206"/>
    </source>
</evidence>
<gene>
    <name evidence="2" type="ORF">FHR80_001122</name>
</gene>
<evidence type="ECO:0008006" key="4">
    <source>
        <dbReference type="Google" id="ProtNLM"/>
    </source>
</evidence>